<protein>
    <submittedName>
        <fullName evidence="3">Uncharacterized protein</fullName>
    </submittedName>
</protein>
<keyword evidence="2" id="KW-0472">Membrane</keyword>
<feature type="transmembrane region" description="Helical" evidence="2">
    <location>
        <begin position="178"/>
        <end position="198"/>
    </location>
</feature>
<evidence type="ECO:0000313" key="3">
    <source>
        <dbReference type="EMBL" id="MBB4675729.1"/>
    </source>
</evidence>
<evidence type="ECO:0000313" key="4">
    <source>
        <dbReference type="Proteomes" id="UP000533598"/>
    </source>
</evidence>
<keyword evidence="4" id="KW-1185">Reference proteome</keyword>
<gene>
    <name evidence="3" type="ORF">HNR67_001847</name>
</gene>
<accession>A0A7W7FUF9</accession>
<dbReference type="AlphaFoldDB" id="A0A7W7FUF9"/>
<reference evidence="3 4" key="1">
    <citation type="submission" date="2020-08" db="EMBL/GenBank/DDBJ databases">
        <title>Sequencing the genomes of 1000 actinobacteria strains.</title>
        <authorList>
            <person name="Klenk H.-P."/>
        </authorList>
    </citation>
    <scope>NUCLEOTIDE SEQUENCE [LARGE SCALE GENOMIC DNA]</scope>
    <source>
        <strain evidence="3 4">DSM 44230</strain>
    </source>
</reference>
<name>A0A7W7FUF9_9PSEU</name>
<sequence>MGIGRILAAGSALGATGVLIAAPIALAAVPSISLSATDVRPGSRVEITTECGLTSNFREPSAAVLENVKRVSYDGKTLIAKWSANVKKDAQPGPYEVSFACQDQTSNAKFAVSATGTEPTKPTEPTVRPTTSKPVPSSTSVRPKPSTTAPTTSTSAKTPKGAPETGGGGTADGGGEGLAIAGGAVALAAGAGIGVMALRRRRASAQG</sequence>
<feature type="region of interest" description="Disordered" evidence="1">
    <location>
        <begin position="112"/>
        <end position="178"/>
    </location>
</feature>
<comment type="caution">
    <text evidence="3">The sequence shown here is derived from an EMBL/GenBank/DDBJ whole genome shotgun (WGS) entry which is preliminary data.</text>
</comment>
<dbReference type="RefSeq" id="WP_185001660.1">
    <property type="nucleotide sequence ID" value="NZ_BAAAUI010000064.1"/>
</dbReference>
<feature type="compositionally biased region" description="Low complexity" evidence="1">
    <location>
        <begin position="115"/>
        <end position="163"/>
    </location>
</feature>
<evidence type="ECO:0000256" key="1">
    <source>
        <dbReference type="SAM" id="MobiDB-lite"/>
    </source>
</evidence>
<feature type="compositionally biased region" description="Gly residues" evidence="1">
    <location>
        <begin position="164"/>
        <end position="177"/>
    </location>
</feature>
<organism evidence="3 4">
    <name type="scientific">Crossiella cryophila</name>
    <dbReference type="NCBI Taxonomy" id="43355"/>
    <lineage>
        <taxon>Bacteria</taxon>
        <taxon>Bacillati</taxon>
        <taxon>Actinomycetota</taxon>
        <taxon>Actinomycetes</taxon>
        <taxon>Pseudonocardiales</taxon>
        <taxon>Pseudonocardiaceae</taxon>
        <taxon>Crossiella</taxon>
    </lineage>
</organism>
<keyword evidence="2" id="KW-0812">Transmembrane</keyword>
<keyword evidence="2" id="KW-1133">Transmembrane helix</keyword>
<proteinExistence type="predicted"/>
<evidence type="ECO:0000256" key="2">
    <source>
        <dbReference type="SAM" id="Phobius"/>
    </source>
</evidence>
<dbReference type="Proteomes" id="UP000533598">
    <property type="component" value="Unassembled WGS sequence"/>
</dbReference>
<dbReference type="EMBL" id="JACHMH010000001">
    <property type="protein sequence ID" value="MBB4675729.1"/>
    <property type="molecule type" value="Genomic_DNA"/>
</dbReference>